<evidence type="ECO:0000256" key="4">
    <source>
        <dbReference type="SAM" id="Coils"/>
    </source>
</evidence>
<keyword evidence="4" id="KW-0175">Coiled coil</keyword>
<gene>
    <name evidence="7" type="ORF">TDIB3V08_LOCUS2620</name>
</gene>
<name>A0A7R8VDC3_TIMDO</name>
<keyword evidence="1 3" id="KW-0479">Metal-binding</keyword>
<feature type="compositionally biased region" description="Basic and acidic residues" evidence="5">
    <location>
        <begin position="877"/>
        <end position="890"/>
    </location>
</feature>
<dbReference type="InterPro" id="IPR013083">
    <property type="entry name" value="Znf_RING/FYVE/PHD"/>
</dbReference>
<dbReference type="SMART" id="SM00184">
    <property type="entry name" value="RING"/>
    <property type="match status" value="1"/>
</dbReference>
<organism evidence="7">
    <name type="scientific">Timema douglasi</name>
    <name type="common">Walking stick</name>
    <dbReference type="NCBI Taxonomy" id="61478"/>
    <lineage>
        <taxon>Eukaryota</taxon>
        <taxon>Metazoa</taxon>
        <taxon>Ecdysozoa</taxon>
        <taxon>Arthropoda</taxon>
        <taxon>Hexapoda</taxon>
        <taxon>Insecta</taxon>
        <taxon>Pterygota</taxon>
        <taxon>Neoptera</taxon>
        <taxon>Polyneoptera</taxon>
        <taxon>Phasmatodea</taxon>
        <taxon>Timematodea</taxon>
        <taxon>Timematoidea</taxon>
        <taxon>Timematidae</taxon>
        <taxon>Timema</taxon>
    </lineage>
</organism>
<evidence type="ECO:0000256" key="2">
    <source>
        <dbReference type="ARBA" id="ARBA00022833"/>
    </source>
</evidence>
<evidence type="ECO:0000313" key="7">
    <source>
        <dbReference type="EMBL" id="CAD7196268.1"/>
    </source>
</evidence>
<dbReference type="InterPro" id="IPR056870">
    <property type="entry name" value="TTC3/DZIP3/RBM44-like_helical"/>
</dbReference>
<feature type="compositionally biased region" description="Basic residues" evidence="5">
    <location>
        <begin position="219"/>
        <end position="228"/>
    </location>
</feature>
<dbReference type="EMBL" id="OA565079">
    <property type="protein sequence ID" value="CAD7196268.1"/>
    <property type="molecule type" value="Genomic_DNA"/>
</dbReference>
<dbReference type="Pfam" id="PF19179">
    <property type="entry name" value="TTC3_DZIP3_dom"/>
    <property type="match status" value="1"/>
</dbReference>
<protein>
    <recommendedName>
        <fullName evidence="6">RING-type domain-containing protein</fullName>
    </recommendedName>
</protein>
<feature type="domain" description="RING-type" evidence="6">
    <location>
        <begin position="1708"/>
        <end position="1748"/>
    </location>
</feature>
<sequence length="1761" mass="199203">MKTGLKLDPKNTQLNVNLSHVYHEISNYILAETYALNAVRLEPTFLKGYIQSIKAAYKARHLSNVQDYMAQGLKYCPDSNELKDLKQELSLEMDFPEVEDSIESDVEANKAVCEAGQLCEYQEHVKKATTMDFHKNTDTDDNAMHVEDIPFMTDDSGQEEDECNIDEENNYEDDNLVSNVPHNCSISCFPFNESTANKVPQISIPMSCNHGGLPEPKQKGKKKKKKKKGPIESEHITNDTFLNIAQEIRKEKLTFFPDTTPTIDHLWSAKKKDIQTLMREGSEVMAAGLPNKAIEKYKAAVDILNEFPYVNLDMTEMDVVLLKYSLCTSWVRSTIYEDIVHALEMLKELEASHSAKLPAVHYALATAYCKLNRPKPAQEHVENGLSFLRKGFDFCAYPWPGTNSIIKETNHEDLEISLKSMLQVCRAHHKPDAVCRHENCLRISTHILPSESIFYSDPDFAGFVTVICEQKCRIEYHINCWKDFKESAQTVAKLRDKDILGQPCLTTDCVSKAKQRSMLIRIEIVGEDGQIKTFLDIEKKTADTVRESKKIKKKKHEKHSENTAEKPKHRPVQASKERPKEKESDKKTKTEPAVDQEHDLDEIELDLNSLLERLEEQRSANFYVDPGSHFNPQLAYFGLQKIKDMTSFLPQSESEKEGSGEKEFIYSYFYEYIRDEDAQKTIDIRKKWLDDDQMFEGMNKYVGDPDMICDFLVESPRFAVIDDFMCLAETIPITYCEVKTMLEESLSFLISGGATSQELSTDNGDNIVAKAESLTSTGMYESDLDSQDGDNDDEDNDGDEEEEDEAYEEDNDIEQNKYRQNTQKPKVFTPDGNYSKTNEVNKSEKLGEKQENNSSEDTIYNIKSKKSVTEPSIIVSKENDKNDKDKEGEQHCDLVKDGAKQNYYKTENASHKKLIETKSTIESAMSEEQNEIKLKPKYDFPLLNPHANEFLPPLMQQETASLENEIVSAKGAIKERKSSLPVLYTSLNVVYPASPQNAIKWSTEDGQSGATWKISTADFHDLPVMSPSTKPVTKDMAIQTDEGDDLQGLADRYLNERDQALSVLSRMKHVCLELQKDLKKNKDLKAKYDEVVEERDAIKEQSEISTTLLNAKVTSVEATNKKIREENAAELKMMQDKLESYQNQMEAQQKQIEKERKDNQSEVLRLKESLQIVCEDLQGKLNTYKQESEHIEILQQKYSAVEHLRAQHCQELWNLNWSVASSAVEKYIIQCQDMIGDMKRLLNFLTTISTPTHANMSAWIGDWEKALKQAVTCQKNLKEEYGELLKNLNAGMDLDQKQFPQFTMEFPSQPQKLLDIMERNLAKALLENISQQQQQQQQKKQQEVPRLGNPQFYYGSQIYQTLTQPQTMYMQPKMYVNMGATSQHAVMQPGLQGATMAPVEAPAMNTVQSLRGINLIMPSTSPSVVPPENQGLVGKVDTPPATPRSSATPSPGQDSAHSDQVSEVRIAAESDNTSGRTSVTSLENMPVRPSNKLTELNPKVQTGTKPSKQKVLSATPGQPMAEASTVSSAALGKKQSVAARLENVELQSQVEGRQTMSAASSTTGESAEKNMTSPRPTAASVMAKPAPLMASLLAKPQSRTIKTAAPSSKTKSNNYIKLMNELRKKFPSKTEDVLSECISEVRKRNNNTLTGLFMPFIINQVEQELTKRKEGTGAMGLEKFGNSAWRTQPDNTVKWDKPQDKDTPEEDCIICMESLGSDQQSSLHCKHTFHTRCIKPWLRTQSVCPMCRVFTRMVDEFPPLA</sequence>
<dbReference type="CDD" id="cd16448">
    <property type="entry name" value="RING-H2"/>
    <property type="match status" value="1"/>
</dbReference>
<dbReference type="UniPathway" id="UPA00143"/>
<keyword evidence="1 3" id="KW-0863">Zinc-finger</keyword>
<keyword evidence="2" id="KW-0862">Zinc</keyword>
<evidence type="ECO:0000256" key="1">
    <source>
        <dbReference type="ARBA" id="ARBA00022771"/>
    </source>
</evidence>
<dbReference type="Pfam" id="PF24905">
    <property type="entry name" value="TTC3_9th"/>
    <property type="match status" value="1"/>
</dbReference>
<dbReference type="InterPro" id="IPR001841">
    <property type="entry name" value="Znf_RING"/>
</dbReference>
<feature type="compositionally biased region" description="Polar residues" evidence="5">
    <location>
        <begin position="1470"/>
        <end position="1483"/>
    </location>
</feature>
<dbReference type="PANTHER" id="PTHR17550">
    <property type="entry name" value="E3 UBIQUITIN-PROTEIN LIGASE TTC3"/>
    <property type="match status" value="1"/>
</dbReference>
<feature type="compositionally biased region" description="Basic and acidic residues" evidence="5">
    <location>
        <begin position="575"/>
        <end position="597"/>
    </location>
</feature>
<dbReference type="PANTHER" id="PTHR17550:SF4">
    <property type="entry name" value="E3 UBIQUITIN-PROTEIN LIGASE TTC3"/>
    <property type="match status" value="1"/>
</dbReference>
<dbReference type="GO" id="GO:0008270">
    <property type="term" value="F:zinc ion binding"/>
    <property type="evidence" value="ECO:0007669"/>
    <property type="project" value="UniProtKB-KW"/>
</dbReference>
<feature type="coiled-coil region" evidence="4">
    <location>
        <begin position="1074"/>
        <end position="1187"/>
    </location>
</feature>
<accession>A0A7R8VDC3</accession>
<feature type="region of interest" description="Disordered" evidence="5">
    <location>
        <begin position="1545"/>
        <end position="1580"/>
    </location>
</feature>
<reference evidence="7" key="1">
    <citation type="submission" date="2020-11" db="EMBL/GenBank/DDBJ databases">
        <authorList>
            <person name="Tran Van P."/>
        </authorList>
    </citation>
    <scope>NUCLEOTIDE SEQUENCE</scope>
</reference>
<proteinExistence type="predicted"/>
<evidence type="ECO:0000256" key="5">
    <source>
        <dbReference type="SAM" id="MobiDB-lite"/>
    </source>
</evidence>
<feature type="region of interest" description="Disordered" evidence="5">
    <location>
        <begin position="1420"/>
        <end position="1522"/>
    </location>
</feature>
<dbReference type="InterPro" id="IPR043866">
    <property type="entry name" value="TTC3/DZIP3_dom"/>
</dbReference>
<feature type="region of interest" description="Disordered" evidence="5">
    <location>
        <begin position="774"/>
        <end position="863"/>
    </location>
</feature>
<feature type="compositionally biased region" description="Polar residues" evidence="5">
    <location>
        <begin position="1491"/>
        <end position="1516"/>
    </location>
</feature>
<feature type="compositionally biased region" description="Polar residues" evidence="5">
    <location>
        <begin position="1545"/>
        <end position="1556"/>
    </location>
</feature>
<dbReference type="Gene3D" id="1.25.40.10">
    <property type="entry name" value="Tetratricopeptide repeat domain"/>
    <property type="match status" value="1"/>
</dbReference>
<dbReference type="InterPro" id="IPR011990">
    <property type="entry name" value="TPR-like_helical_dom_sf"/>
</dbReference>
<evidence type="ECO:0000256" key="3">
    <source>
        <dbReference type="PROSITE-ProRule" id="PRU00175"/>
    </source>
</evidence>
<feature type="region of interest" description="Disordered" evidence="5">
    <location>
        <begin position="871"/>
        <end position="890"/>
    </location>
</feature>
<dbReference type="Gene3D" id="3.30.40.10">
    <property type="entry name" value="Zinc/RING finger domain, C3HC4 (zinc finger)"/>
    <property type="match status" value="1"/>
</dbReference>
<dbReference type="SUPFAM" id="SSF57850">
    <property type="entry name" value="RING/U-box"/>
    <property type="match status" value="1"/>
</dbReference>
<dbReference type="PROSITE" id="PS50089">
    <property type="entry name" value="ZF_RING_2"/>
    <property type="match status" value="1"/>
</dbReference>
<evidence type="ECO:0000259" key="6">
    <source>
        <dbReference type="PROSITE" id="PS50089"/>
    </source>
</evidence>
<feature type="region of interest" description="Disordered" evidence="5">
    <location>
        <begin position="546"/>
        <end position="601"/>
    </location>
</feature>
<feature type="coiled-coil region" evidence="4">
    <location>
        <begin position="1314"/>
        <end position="1343"/>
    </location>
</feature>
<dbReference type="SUPFAM" id="SSF48452">
    <property type="entry name" value="TPR-like"/>
    <property type="match status" value="1"/>
</dbReference>
<dbReference type="Pfam" id="PF13639">
    <property type="entry name" value="zf-RING_2"/>
    <property type="match status" value="1"/>
</dbReference>
<feature type="compositionally biased region" description="Basic and acidic residues" evidence="5">
    <location>
        <begin position="1456"/>
        <end position="1468"/>
    </location>
</feature>
<dbReference type="GO" id="GO:0016567">
    <property type="term" value="P:protein ubiquitination"/>
    <property type="evidence" value="ECO:0007669"/>
    <property type="project" value="UniProtKB-UniPathway"/>
</dbReference>
<feature type="compositionally biased region" description="Acidic residues" evidence="5">
    <location>
        <begin position="782"/>
        <end position="813"/>
    </location>
</feature>
<dbReference type="GO" id="GO:0005737">
    <property type="term" value="C:cytoplasm"/>
    <property type="evidence" value="ECO:0007669"/>
    <property type="project" value="UniProtKB-ARBA"/>
</dbReference>
<feature type="region of interest" description="Disordered" evidence="5">
    <location>
        <begin position="207"/>
        <end position="232"/>
    </location>
</feature>
<feature type="compositionally biased region" description="Basic and acidic residues" evidence="5">
    <location>
        <begin position="839"/>
        <end position="851"/>
    </location>
</feature>